<dbReference type="Proteomes" id="UP001597393">
    <property type="component" value="Unassembled WGS sequence"/>
</dbReference>
<protein>
    <submittedName>
        <fullName evidence="10">SusC/RagA family TonB-linked outer membrane protein</fullName>
    </submittedName>
</protein>
<comment type="similarity">
    <text evidence="7">Belongs to the TonB-dependent receptor family.</text>
</comment>
<evidence type="ECO:0000256" key="5">
    <source>
        <dbReference type="ARBA" id="ARBA00023136"/>
    </source>
</evidence>
<keyword evidence="4 7" id="KW-0812">Transmembrane</keyword>
<dbReference type="InterPro" id="IPR036942">
    <property type="entry name" value="Beta-barrel_TonB_sf"/>
</dbReference>
<name>A0ABW5NPV1_9SPHI</name>
<evidence type="ECO:0000256" key="2">
    <source>
        <dbReference type="ARBA" id="ARBA00022448"/>
    </source>
</evidence>
<dbReference type="InterPro" id="IPR012910">
    <property type="entry name" value="Plug_dom"/>
</dbReference>
<reference evidence="11" key="1">
    <citation type="journal article" date="2019" name="Int. J. Syst. Evol. Microbiol.">
        <title>The Global Catalogue of Microorganisms (GCM) 10K type strain sequencing project: providing services to taxonomists for standard genome sequencing and annotation.</title>
        <authorList>
            <consortium name="The Broad Institute Genomics Platform"/>
            <consortium name="The Broad Institute Genome Sequencing Center for Infectious Disease"/>
            <person name="Wu L."/>
            <person name="Ma J."/>
        </authorList>
    </citation>
    <scope>NUCLEOTIDE SEQUENCE [LARGE SCALE GENOMIC DNA]</scope>
    <source>
        <strain evidence="11">KCTC 42248</strain>
    </source>
</reference>
<feature type="chain" id="PRO_5046480268" evidence="8">
    <location>
        <begin position="44"/>
        <end position="1072"/>
    </location>
</feature>
<dbReference type="SUPFAM" id="SSF56935">
    <property type="entry name" value="Porins"/>
    <property type="match status" value="1"/>
</dbReference>
<dbReference type="Pfam" id="PF13715">
    <property type="entry name" value="CarbopepD_reg_2"/>
    <property type="match status" value="1"/>
</dbReference>
<dbReference type="InterPro" id="IPR023997">
    <property type="entry name" value="TonB-dep_OMP_SusC/RagA_CS"/>
</dbReference>
<dbReference type="NCBIfam" id="TIGR04057">
    <property type="entry name" value="SusC_RagA_signa"/>
    <property type="match status" value="1"/>
</dbReference>
<dbReference type="Gene3D" id="2.60.40.1120">
    <property type="entry name" value="Carboxypeptidase-like, regulatory domain"/>
    <property type="match status" value="1"/>
</dbReference>
<comment type="caution">
    <text evidence="10">The sequence shown here is derived from an EMBL/GenBank/DDBJ whole genome shotgun (WGS) entry which is preliminary data.</text>
</comment>
<dbReference type="Gene3D" id="2.40.170.20">
    <property type="entry name" value="TonB-dependent receptor, beta-barrel domain"/>
    <property type="match status" value="1"/>
</dbReference>
<sequence>MKKNLMSGVINATPRKCYFRRVAKTAALLALLGFVNFNGAVSAENYYSTRLKLKNLIQPVQPVRITGRVTDQSGSPISGVSVMLKGLTTGTSTNEDGRYTLEVNDAKGILTFSYVGYLTKETTIGEVREINVVLETGNQDMDEVVVVGYGRVQKKDLTGSVSSVSSTQVKDIPVASIEQKLIGQVPGLQISSPSGMPGSGGNVKIRGTGSVTSGNSPLYVVDGFAITNTGGQQYNPLNSISPDDIESVSVLKDASSTAIYGSRGSNGVIMITTKRGKTGPPVVSLNTYGGLQAVPMKGRPQVLNGTEYAQFRKDLIIDQFAARGETATDADIPEAFRDPAQYGIGTDWYDAVLRVAPQSNVDVSIRGGSESTRYSASLGRLEQKGTIRYTDYTRYSMNFNLESNITDKFKLGMGLMPTAGVQNRNSFEVGSRDVLTRTLWLSPIVPITDANGERTRFITSPGAIGAGNPLNTLEFAGTEAKYLRALATAFLEYEILNGLKAKYAFNYDYINNSSFAFSPSFVIGETSNQNPNPSIPSSSTAQNTTGNWLSELTLTYDKTFGTDHRINAVAGYTAQEEKYNGYGFGATNYPDNLIETINASTLLNGASAGVEKWSLLSYLARVNYTLKDKYLFTATFRMDGSSRFGINNKYGSFPSGAFAWRASEEDFLKDITWLTDLKLRASYGRTGNFNIGNYQYASNVGSSNYAFGNTLANGRVTSSLANQDLTWEKASEFDAGVDISIFNSRLNLVADYYNRVTSSLLLNTELPFASGFGTAMINSGKVQNRGFEFAVTSQNLVGDFTWSTSANISFNRNKVLELNPATGNAPIYSGRSGEGYFTHKTEVGKPIGQFFGYVFDGLYRSQQELDTQPTATSSVVGSVRYLDIDGNGIIEPVKDFTVIGNANPDFTYGLTNTFGYKRFDLNVILVGSHGGELMKTGNEFLTNTDGVFNVDRKVLDRWRSPENPGDGKTPTTVGARTLYRDVSTLWIEDASFLRVQNIAFGYNFDSKIFGSSSLLKSFRLYGSIQNLATFTKYSGANPEAGTNDGFSALTPGRDFTAYPMPRVFTAGINLTF</sequence>
<evidence type="ECO:0000256" key="1">
    <source>
        <dbReference type="ARBA" id="ARBA00004571"/>
    </source>
</evidence>
<evidence type="ECO:0000256" key="6">
    <source>
        <dbReference type="ARBA" id="ARBA00023237"/>
    </source>
</evidence>
<evidence type="ECO:0000256" key="4">
    <source>
        <dbReference type="ARBA" id="ARBA00022692"/>
    </source>
</evidence>
<dbReference type="InterPro" id="IPR023996">
    <property type="entry name" value="TonB-dep_OMP_SusC/RagA"/>
</dbReference>
<keyword evidence="8" id="KW-0732">Signal</keyword>
<evidence type="ECO:0000313" key="10">
    <source>
        <dbReference type="EMBL" id="MFD2599857.1"/>
    </source>
</evidence>
<accession>A0ABW5NPV1</accession>
<keyword evidence="11" id="KW-1185">Reference proteome</keyword>
<keyword evidence="3 7" id="KW-1134">Transmembrane beta strand</keyword>
<dbReference type="Gene3D" id="2.170.130.10">
    <property type="entry name" value="TonB-dependent receptor, plug domain"/>
    <property type="match status" value="1"/>
</dbReference>
<feature type="signal peptide" evidence="8">
    <location>
        <begin position="1"/>
        <end position="43"/>
    </location>
</feature>
<dbReference type="Pfam" id="PF07715">
    <property type="entry name" value="Plug"/>
    <property type="match status" value="1"/>
</dbReference>
<dbReference type="InterPro" id="IPR039426">
    <property type="entry name" value="TonB-dep_rcpt-like"/>
</dbReference>
<keyword evidence="6 7" id="KW-0998">Cell outer membrane</keyword>
<evidence type="ECO:0000256" key="3">
    <source>
        <dbReference type="ARBA" id="ARBA00022452"/>
    </source>
</evidence>
<evidence type="ECO:0000259" key="9">
    <source>
        <dbReference type="Pfam" id="PF07715"/>
    </source>
</evidence>
<evidence type="ECO:0000313" key="11">
    <source>
        <dbReference type="Proteomes" id="UP001597393"/>
    </source>
</evidence>
<comment type="subcellular location">
    <subcellularLocation>
        <location evidence="1 7">Cell outer membrane</location>
        <topology evidence="1 7">Multi-pass membrane protein</topology>
    </subcellularLocation>
</comment>
<keyword evidence="5 7" id="KW-0472">Membrane</keyword>
<organism evidence="10 11">
    <name type="scientific">Sphingobacterium corticis</name>
    <dbReference type="NCBI Taxonomy" id="1812823"/>
    <lineage>
        <taxon>Bacteria</taxon>
        <taxon>Pseudomonadati</taxon>
        <taxon>Bacteroidota</taxon>
        <taxon>Sphingobacteriia</taxon>
        <taxon>Sphingobacteriales</taxon>
        <taxon>Sphingobacteriaceae</taxon>
        <taxon>Sphingobacterium</taxon>
    </lineage>
</organism>
<dbReference type="NCBIfam" id="TIGR04056">
    <property type="entry name" value="OMP_RagA_SusC"/>
    <property type="match status" value="1"/>
</dbReference>
<dbReference type="RefSeq" id="WP_380869980.1">
    <property type="nucleotide sequence ID" value="NZ_JBHUMA010000006.1"/>
</dbReference>
<dbReference type="InterPro" id="IPR008969">
    <property type="entry name" value="CarboxyPept-like_regulatory"/>
</dbReference>
<keyword evidence="2 7" id="KW-0813">Transport</keyword>
<dbReference type="EMBL" id="JBHUMA010000006">
    <property type="protein sequence ID" value="MFD2599857.1"/>
    <property type="molecule type" value="Genomic_DNA"/>
</dbReference>
<evidence type="ECO:0000256" key="8">
    <source>
        <dbReference type="SAM" id="SignalP"/>
    </source>
</evidence>
<dbReference type="PROSITE" id="PS52016">
    <property type="entry name" value="TONB_DEPENDENT_REC_3"/>
    <property type="match status" value="1"/>
</dbReference>
<evidence type="ECO:0000256" key="7">
    <source>
        <dbReference type="PROSITE-ProRule" id="PRU01360"/>
    </source>
</evidence>
<proteinExistence type="inferred from homology"/>
<feature type="domain" description="TonB-dependent receptor plug" evidence="9">
    <location>
        <begin position="154"/>
        <end position="268"/>
    </location>
</feature>
<dbReference type="SUPFAM" id="SSF49464">
    <property type="entry name" value="Carboxypeptidase regulatory domain-like"/>
    <property type="match status" value="1"/>
</dbReference>
<dbReference type="InterPro" id="IPR037066">
    <property type="entry name" value="Plug_dom_sf"/>
</dbReference>
<gene>
    <name evidence="10" type="ORF">ACFSQ3_12930</name>
</gene>